<evidence type="ECO:0000259" key="13">
    <source>
        <dbReference type="PROSITE" id="PS00128"/>
    </source>
</evidence>
<organism evidence="14">
    <name type="scientific">Spodoptera exigua</name>
    <name type="common">Beet armyworm</name>
    <name type="synonym">Noctua fulgens</name>
    <dbReference type="NCBI Taxonomy" id="7107"/>
    <lineage>
        <taxon>Eukaryota</taxon>
        <taxon>Metazoa</taxon>
        <taxon>Ecdysozoa</taxon>
        <taxon>Arthropoda</taxon>
        <taxon>Hexapoda</taxon>
        <taxon>Insecta</taxon>
        <taxon>Pterygota</taxon>
        <taxon>Neoptera</taxon>
        <taxon>Endopterygota</taxon>
        <taxon>Lepidoptera</taxon>
        <taxon>Glossata</taxon>
        <taxon>Ditrysia</taxon>
        <taxon>Noctuoidea</taxon>
        <taxon>Noctuidae</taxon>
        <taxon>Amphipyrinae</taxon>
        <taxon>Spodoptera</taxon>
    </lineage>
</organism>
<feature type="chain" id="PRO_5005184136" description="Lysozyme" evidence="12">
    <location>
        <begin position="20"/>
        <end position="139"/>
    </location>
</feature>
<dbReference type="Gene3D" id="1.10.530.10">
    <property type="match status" value="1"/>
</dbReference>
<keyword evidence="6" id="KW-0081">Bacteriolytic enzyme</keyword>
<keyword evidence="7" id="KW-0378">Hydrolase</keyword>
<dbReference type="InterPro" id="IPR001916">
    <property type="entry name" value="Glyco_hydro_22"/>
</dbReference>
<dbReference type="PANTHER" id="PTHR11407:SF63">
    <property type="entry name" value="LYSOZYME C"/>
    <property type="match status" value="1"/>
</dbReference>
<evidence type="ECO:0000256" key="4">
    <source>
        <dbReference type="ARBA" id="ARBA00020438"/>
    </source>
</evidence>
<evidence type="ECO:0000256" key="7">
    <source>
        <dbReference type="ARBA" id="ARBA00022801"/>
    </source>
</evidence>
<protein>
    <recommendedName>
        <fullName evidence="4">Lysozyme</fullName>
        <ecNumber evidence="3">3.2.1.17</ecNumber>
    </recommendedName>
    <alternativeName>
        <fullName evidence="10">1,4-beta-N-acetylmuramidase</fullName>
    </alternativeName>
</protein>
<evidence type="ECO:0000256" key="6">
    <source>
        <dbReference type="ARBA" id="ARBA00022638"/>
    </source>
</evidence>
<evidence type="ECO:0000256" key="3">
    <source>
        <dbReference type="ARBA" id="ARBA00012732"/>
    </source>
</evidence>
<dbReference type="EMBL" id="KP056540">
    <property type="protein sequence ID" value="AKJ54522.1"/>
    <property type="molecule type" value="mRNA"/>
</dbReference>
<dbReference type="PRINTS" id="PR00137">
    <property type="entry name" value="LYSOZYME"/>
</dbReference>
<proteinExistence type="evidence at transcript level"/>
<dbReference type="GO" id="GO:0003796">
    <property type="term" value="F:lysozyme activity"/>
    <property type="evidence" value="ECO:0007669"/>
    <property type="project" value="UniProtKB-EC"/>
</dbReference>
<evidence type="ECO:0000256" key="8">
    <source>
        <dbReference type="ARBA" id="ARBA00023157"/>
    </source>
</evidence>
<evidence type="ECO:0000256" key="5">
    <source>
        <dbReference type="ARBA" id="ARBA00022529"/>
    </source>
</evidence>
<dbReference type="PROSITE" id="PS00128">
    <property type="entry name" value="GLYCOSYL_HYDROL_F22_1"/>
    <property type="match status" value="1"/>
</dbReference>
<sequence>MTRAILFIVALCFIAKSNGKTFTECELVHELRRQGFPEHQLKDWVCLIEAEGSKRTHVVGGSNSDGSHDYGLFQINNRYWCNDGDHPGKGCNIRCKDLLLDEITIASQCSKTIFGVHGFNAWVGWVNKCKGKNLPNLHC</sequence>
<dbReference type="PANTHER" id="PTHR11407">
    <property type="entry name" value="LYSOZYME C"/>
    <property type="match status" value="1"/>
</dbReference>
<evidence type="ECO:0000313" key="14">
    <source>
        <dbReference type="EMBL" id="AKJ54522.1"/>
    </source>
</evidence>
<evidence type="ECO:0000256" key="10">
    <source>
        <dbReference type="ARBA" id="ARBA00031262"/>
    </source>
</evidence>
<evidence type="ECO:0000256" key="12">
    <source>
        <dbReference type="SAM" id="SignalP"/>
    </source>
</evidence>
<dbReference type="SUPFAM" id="SSF53955">
    <property type="entry name" value="Lysozyme-like"/>
    <property type="match status" value="1"/>
</dbReference>
<dbReference type="SMART" id="SM00263">
    <property type="entry name" value="LYZ1"/>
    <property type="match status" value="1"/>
</dbReference>
<dbReference type="InterPro" id="IPR000974">
    <property type="entry name" value="Glyco_hydro_22_lys"/>
</dbReference>
<dbReference type="Pfam" id="PF00062">
    <property type="entry name" value="Lys"/>
    <property type="match status" value="1"/>
</dbReference>
<dbReference type="FunFam" id="1.10.530.10:FF:000001">
    <property type="entry name" value="Lysozyme C"/>
    <property type="match status" value="1"/>
</dbReference>
<dbReference type="CDD" id="cd16899">
    <property type="entry name" value="LYZ_C_invert"/>
    <property type="match status" value="1"/>
</dbReference>
<dbReference type="InterPro" id="IPR019799">
    <property type="entry name" value="Glyco_hydro_22_CS"/>
</dbReference>
<feature type="signal peptide" evidence="12">
    <location>
        <begin position="1"/>
        <end position="19"/>
    </location>
</feature>
<dbReference type="GO" id="GO:0042742">
    <property type="term" value="P:defense response to bacterium"/>
    <property type="evidence" value="ECO:0007669"/>
    <property type="project" value="UniProtKB-KW"/>
</dbReference>
<comment type="catalytic activity">
    <reaction evidence="1">
        <text>Hydrolysis of (1-&gt;4)-beta-linkages between N-acetylmuramic acid and N-acetyl-D-glucosamine residues in a peptidoglycan and between N-acetyl-D-glucosamine residues in chitodextrins.</text>
        <dbReference type="EC" id="3.2.1.17"/>
    </reaction>
</comment>
<accession>A0A0G3DJN7</accession>
<dbReference type="PROSITE" id="PS51348">
    <property type="entry name" value="GLYCOSYL_HYDROL_F22_2"/>
    <property type="match status" value="1"/>
</dbReference>
<feature type="domain" description="Glycosyl hydrolases family 22 (GH22)" evidence="13">
    <location>
        <begin position="91"/>
        <end position="109"/>
    </location>
</feature>
<evidence type="ECO:0000256" key="2">
    <source>
        <dbReference type="ARBA" id="ARBA00010859"/>
    </source>
</evidence>
<keyword evidence="8" id="KW-1015">Disulfide bond</keyword>
<keyword evidence="5" id="KW-0929">Antimicrobial</keyword>
<dbReference type="AlphaFoldDB" id="A0A0G3DJN7"/>
<evidence type="ECO:0000256" key="1">
    <source>
        <dbReference type="ARBA" id="ARBA00000632"/>
    </source>
</evidence>
<keyword evidence="12" id="KW-0732">Signal</keyword>
<keyword evidence="9" id="KW-0326">Glycosidase</keyword>
<reference evidence="14" key="1">
    <citation type="journal article" date="2015" name="PLoS ONE">
        <title>Dissimilar Regulation of Antimicrobial Proteins in the Midgut of Spodoptera exigua Larvae Challenged with Bacillus thuringiensis Toxins or Baculovirus.</title>
        <authorList>
            <person name="Crava C.M."/>
            <person name="Jakubowska A.K."/>
            <person name="Escriche B."/>
            <person name="Herrero S."/>
            <person name="Bel Y."/>
        </authorList>
    </citation>
    <scope>NUCLEOTIDE SEQUENCE</scope>
</reference>
<comment type="similarity">
    <text evidence="2 11">Belongs to the glycosyl hydrolase 22 family.</text>
</comment>
<dbReference type="GO" id="GO:0031640">
    <property type="term" value="P:killing of cells of another organism"/>
    <property type="evidence" value="ECO:0007669"/>
    <property type="project" value="UniProtKB-KW"/>
</dbReference>
<dbReference type="InterPro" id="IPR023346">
    <property type="entry name" value="Lysozyme-like_dom_sf"/>
</dbReference>
<evidence type="ECO:0000256" key="9">
    <source>
        <dbReference type="ARBA" id="ARBA00023295"/>
    </source>
</evidence>
<evidence type="ECO:0000256" key="11">
    <source>
        <dbReference type="RuleBase" id="RU004440"/>
    </source>
</evidence>
<dbReference type="PRINTS" id="PR00135">
    <property type="entry name" value="LYZLACT"/>
</dbReference>
<name>A0A0G3DJN7_SPOEX</name>
<dbReference type="EC" id="3.2.1.17" evidence="3"/>